<evidence type="ECO:0000313" key="8">
    <source>
        <dbReference type="EMBL" id="PWL53896.1"/>
    </source>
</evidence>
<evidence type="ECO:0000259" key="7">
    <source>
        <dbReference type="PROSITE" id="PS51000"/>
    </source>
</evidence>
<dbReference type="PRINTS" id="PR00037">
    <property type="entry name" value="HTHLACR"/>
</dbReference>
<keyword evidence="10" id="KW-1185">Reference proteome</keyword>
<dbReference type="SUPFAM" id="SSF100950">
    <property type="entry name" value="NagB/RpiA/CoA transferase-like"/>
    <property type="match status" value="1"/>
</dbReference>
<evidence type="ECO:0000256" key="2">
    <source>
        <dbReference type="ARBA" id="ARBA00022491"/>
    </source>
</evidence>
<dbReference type="Gene3D" id="3.40.50.1360">
    <property type="match status" value="1"/>
</dbReference>
<protein>
    <recommendedName>
        <fullName evidence="1">Lactose phosphotransferase system repressor</fullName>
    </recommendedName>
</protein>
<dbReference type="PROSITE" id="PS51000">
    <property type="entry name" value="HTH_DEOR_2"/>
    <property type="match status" value="1"/>
</dbReference>
<dbReference type="EMBL" id="FOOE01000014">
    <property type="protein sequence ID" value="SFF89465.1"/>
    <property type="molecule type" value="Genomic_DNA"/>
</dbReference>
<dbReference type="GO" id="GO:0003677">
    <property type="term" value="F:DNA binding"/>
    <property type="evidence" value="ECO:0007669"/>
    <property type="project" value="UniProtKB-KW"/>
</dbReference>
<dbReference type="InterPro" id="IPR036390">
    <property type="entry name" value="WH_DNA-bd_sf"/>
</dbReference>
<dbReference type="STRING" id="1529.SAMN04487885_11439"/>
<dbReference type="OrthoDB" id="9797223at2"/>
<reference evidence="9 10" key="1">
    <citation type="submission" date="2016-10" db="EMBL/GenBank/DDBJ databases">
        <authorList>
            <person name="de Groot N.N."/>
        </authorList>
    </citation>
    <scope>NUCLEOTIDE SEQUENCE [LARGE SCALE GENOMIC DNA]</scope>
    <source>
        <strain evidence="9 10">NLAE-zl-G419</strain>
    </source>
</reference>
<dbReference type="SMART" id="SM01134">
    <property type="entry name" value="DeoRC"/>
    <property type="match status" value="1"/>
</dbReference>
<organism evidence="9 10">
    <name type="scientific">Clostridium cadaveris</name>
    <dbReference type="NCBI Taxonomy" id="1529"/>
    <lineage>
        <taxon>Bacteria</taxon>
        <taxon>Bacillati</taxon>
        <taxon>Bacillota</taxon>
        <taxon>Clostridia</taxon>
        <taxon>Eubacteriales</taxon>
        <taxon>Clostridiaceae</taxon>
        <taxon>Clostridium</taxon>
    </lineage>
</organism>
<accession>A0A1I2MDC4</accession>
<dbReference type="Proteomes" id="UP000182135">
    <property type="component" value="Unassembled WGS sequence"/>
</dbReference>
<name>A0A1I2MDC4_9CLOT</name>
<keyword evidence="3" id="KW-0805">Transcription regulation</keyword>
<evidence type="ECO:0000256" key="5">
    <source>
        <dbReference type="ARBA" id="ARBA00023163"/>
    </source>
</evidence>
<dbReference type="InterPro" id="IPR018356">
    <property type="entry name" value="Tscrpt_reg_HTH_DeoR_CS"/>
</dbReference>
<keyword evidence="2" id="KW-0678">Repressor</keyword>
<gene>
    <name evidence="8" type="ORF">DBY38_05745</name>
    <name evidence="9" type="ORF">SAMN04487885_11439</name>
</gene>
<dbReference type="Pfam" id="PF00455">
    <property type="entry name" value="DeoRC"/>
    <property type="match status" value="1"/>
</dbReference>
<proteinExistence type="predicted"/>
<dbReference type="EMBL" id="QAMZ01000029">
    <property type="protein sequence ID" value="PWL53896.1"/>
    <property type="molecule type" value="Genomic_DNA"/>
</dbReference>
<evidence type="ECO:0000256" key="3">
    <source>
        <dbReference type="ARBA" id="ARBA00023015"/>
    </source>
</evidence>
<reference evidence="8 11" key="2">
    <citation type="submission" date="2018-03" db="EMBL/GenBank/DDBJ databases">
        <title>The uncultured portion of the human microbiome is neutrally assembled.</title>
        <authorList>
            <person name="Jeraldo P."/>
            <person name="Boardman L."/>
            <person name="White B.A."/>
            <person name="Nelson H."/>
            <person name="Goldenfeld N."/>
            <person name="Chia N."/>
        </authorList>
    </citation>
    <scope>NUCLEOTIDE SEQUENCE [LARGE SCALE GENOMIC DNA]</scope>
    <source>
        <strain evidence="8">CIM:MAG 903</strain>
    </source>
</reference>
<keyword evidence="4" id="KW-0238">DNA-binding</keyword>
<dbReference type="SUPFAM" id="SSF46785">
    <property type="entry name" value="Winged helix' DNA-binding domain"/>
    <property type="match status" value="1"/>
</dbReference>
<dbReference type="AlphaFoldDB" id="A0A1I2MDC4"/>
<dbReference type="PANTHER" id="PTHR30363">
    <property type="entry name" value="HTH-TYPE TRANSCRIPTIONAL REGULATOR SRLR-RELATED"/>
    <property type="match status" value="1"/>
</dbReference>
<dbReference type="RefSeq" id="WP_027640234.1">
    <property type="nucleotide sequence ID" value="NZ_FOOE01000014.1"/>
</dbReference>
<dbReference type="InterPro" id="IPR036388">
    <property type="entry name" value="WH-like_DNA-bd_sf"/>
</dbReference>
<dbReference type="InterPro" id="IPR037171">
    <property type="entry name" value="NagB/RpiA_transferase-like"/>
</dbReference>
<dbReference type="Gene3D" id="1.10.10.10">
    <property type="entry name" value="Winged helix-like DNA-binding domain superfamily/Winged helix DNA-binding domain"/>
    <property type="match status" value="1"/>
</dbReference>
<evidence type="ECO:0000256" key="4">
    <source>
        <dbReference type="ARBA" id="ARBA00023125"/>
    </source>
</evidence>
<sequence>MNERHTRIVNIVNKSKKIEVNALAEMLGVSPVTIRKDLGSLEEKGLLSREHGYAVMLNTDDINNRLAVCYETKVKIAKAAANMVSSGETVMIESGSSCALLAGELSNSDKDVTIITNSAFIAGYVRENGDSRVILLGGEYQKESQVMVGPLVRICAREFHVDKLFVGTDGFNPDYGFSGSDMMRTEAMKCLAESARKVILLTDSSKFEKQGVVMQLRFDELQGIVTDSEIPDSAKKLLEDKNIEITIV</sequence>
<evidence type="ECO:0000256" key="6">
    <source>
        <dbReference type="ARBA" id="ARBA00024937"/>
    </source>
</evidence>
<dbReference type="InterPro" id="IPR014036">
    <property type="entry name" value="DeoR-like_C"/>
</dbReference>
<dbReference type="InterPro" id="IPR001034">
    <property type="entry name" value="DeoR_HTH"/>
</dbReference>
<keyword evidence="5" id="KW-0804">Transcription</keyword>
<dbReference type="PANTHER" id="PTHR30363:SF4">
    <property type="entry name" value="GLYCEROL-3-PHOSPHATE REGULON REPRESSOR"/>
    <property type="match status" value="1"/>
</dbReference>
<dbReference type="Pfam" id="PF08220">
    <property type="entry name" value="HTH_DeoR"/>
    <property type="match status" value="1"/>
</dbReference>
<comment type="function">
    <text evidence="6">Repressor of the lactose catabolism operon. Galactose-6-phosphate is the inducer.</text>
</comment>
<dbReference type="InterPro" id="IPR050313">
    <property type="entry name" value="Carb_Metab_HTH_regulators"/>
</dbReference>
<dbReference type="Proteomes" id="UP000246114">
    <property type="component" value="Unassembled WGS sequence"/>
</dbReference>
<dbReference type="GO" id="GO:0003700">
    <property type="term" value="F:DNA-binding transcription factor activity"/>
    <property type="evidence" value="ECO:0007669"/>
    <property type="project" value="InterPro"/>
</dbReference>
<feature type="domain" description="HTH deoR-type" evidence="7">
    <location>
        <begin position="1"/>
        <end position="56"/>
    </location>
</feature>
<evidence type="ECO:0000256" key="1">
    <source>
        <dbReference type="ARBA" id="ARBA00021390"/>
    </source>
</evidence>
<evidence type="ECO:0000313" key="9">
    <source>
        <dbReference type="EMBL" id="SFF89465.1"/>
    </source>
</evidence>
<dbReference type="SMART" id="SM00420">
    <property type="entry name" value="HTH_DEOR"/>
    <property type="match status" value="1"/>
</dbReference>
<evidence type="ECO:0000313" key="10">
    <source>
        <dbReference type="Proteomes" id="UP000182135"/>
    </source>
</evidence>
<dbReference type="PROSITE" id="PS00894">
    <property type="entry name" value="HTH_DEOR_1"/>
    <property type="match status" value="1"/>
</dbReference>
<dbReference type="eggNOG" id="COG1349">
    <property type="taxonomic scope" value="Bacteria"/>
</dbReference>
<evidence type="ECO:0000313" key="11">
    <source>
        <dbReference type="Proteomes" id="UP000246114"/>
    </source>
</evidence>